<name>A0A8A4TTP7_SULCO</name>
<feature type="domain" description="PPM-type phosphatase" evidence="1">
    <location>
        <begin position="95"/>
        <end position="252"/>
    </location>
</feature>
<keyword evidence="3" id="KW-1185">Reference proteome</keyword>
<dbReference type="AlphaFoldDB" id="A0A8A4TTP7"/>
<dbReference type="Proteomes" id="UP000663929">
    <property type="component" value="Chromosome"/>
</dbReference>
<dbReference type="RefSeq" id="WP_237382587.1">
    <property type="nucleotide sequence ID" value="NZ_CP071793.1"/>
</dbReference>
<sequence>METKLHPMEKVFLTQFLRDYLNRFNAYKMSFGFRKGAFEFAGQSRNTNTAHLGDSEYDLEPLLEACKIPDHVSIGGDFVVGFDYEPLTETSSPTREVGLSIFDTANHGYEAFFLAGHIRGLLLNILDAHIRDRRKIENHIFTELNELLKGPVTQELVRSTNPSRATRTRGAVGLHGQFHVDTGAFNFVCTGLPVFYYSSQRNRFYYLEPNSGPPLGYFSHTDEFYKPYVPHNVRLHAGDYLILATDGCFESECLEDFCPALGSPDHPIGYYRYEDNADMNSITQFDLYQADENLISEQSDPDIHSFCHFLQPYVKAGIGAHLIVEHVLNAIKEMPYFHFDDKSLIIVKGLTDEEM</sequence>
<gene>
    <name evidence="2" type="ORF">J3U87_08400</name>
</gene>
<dbReference type="Pfam" id="PF07228">
    <property type="entry name" value="SpoIIE"/>
    <property type="match status" value="1"/>
</dbReference>
<reference evidence="2" key="1">
    <citation type="submission" date="2021-03" db="EMBL/GenBank/DDBJ databases">
        <title>Acanthopleuribacteraceae sp. M133.</title>
        <authorList>
            <person name="Wang G."/>
        </authorList>
    </citation>
    <scope>NUCLEOTIDE SEQUENCE</scope>
    <source>
        <strain evidence="2">M133</strain>
    </source>
</reference>
<dbReference type="Gene3D" id="3.60.40.10">
    <property type="entry name" value="PPM-type phosphatase domain"/>
    <property type="match status" value="1"/>
</dbReference>
<dbReference type="InterPro" id="IPR036457">
    <property type="entry name" value="PPM-type-like_dom_sf"/>
</dbReference>
<evidence type="ECO:0000313" key="2">
    <source>
        <dbReference type="EMBL" id="QTD52478.1"/>
    </source>
</evidence>
<dbReference type="EMBL" id="CP071793">
    <property type="protein sequence ID" value="QTD52478.1"/>
    <property type="molecule type" value="Genomic_DNA"/>
</dbReference>
<proteinExistence type="predicted"/>
<dbReference type="KEGG" id="scor:J3U87_08400"/>
<protein>
    <submittedName>
        <fullName evidence="2">SpoIIE family protein phosphatase</fullName>
    </submittedName>
</protein>
<organism evidence="2 3">
    <name type="scientific">Sulfidibacter corallicola</name>
    <dbReference type="NCBI Taxonomy" id="2818388"/>
    <lineage>
        <taxon>Bacteria</taxon>
        <taxon>Pseudomonadati</taxon>
        <taxon>Acidobacteriota</taxon>
        <taxon>Holophagae</taxon>
        <taxon>Acanthopleuribacterales</taxon>
        <taxon>Acanthopleuribacteraceae</taxon>
        <taxon>Sulfidibacter</taxon>
    </lineage>
</organism>
<dbReference type="InterPro" id="IPR001932">
    <property type="entry name" value="PPM-type_phosphatase-like_dom"/>
</dbReference>
<evidence type="ECO:0000259" key="1">
    <source>
        <dbReference type="Pfam" id="PF07228"/>
    </source>
</evidence>
<evidence type="ECO:0000313" key="3">
    <source>
        <dbReference type="Proteomes" id="UP000663929"/>
    </source>
</evidence>
<accession>A0A8A4TTP7</accession>